<feature type="compositionally biased region" description="Low complexity" evidence="1">
    <location>
        <begin position="50"/>
        <end position="61"/>
    </location>
</feature>
<organism evidence="3 4">
    <name type="scientific">Mycena chlorophos</name>
    <name type="common">Agaric fungus</name>
    <name type="synonym">Agaricus chlorophos</name>
    <dbReference type="NCBI Taxonomy" id="658473"/>
    <lineage>
        <taxon>Eukaryota</taxon>
        <taxon>Fungi</taxon>
        <taxon>Dikarya</taxon>
        <taxon>Basidiomycota</taxon>
        <taxon>Agaricomycotina</taxon>
        <taxon>Agaricomycetes</taxon>
        <taxon>Agaricomycetidae</taxon>
        <taxon>Agaricales</taxon>
        <taxon>Marasmiineae</taxon>
        <taxon>Mycenaceae</taxon>
        <taxon>Mycena</taxon>
    </lineage>
</organism>
<feature type="domain" description="DUF6699" evidence="2">
    <location>
        <begin position="275"/>
        <end position="433"/>
    </location>
</feature>
<proteinExistence type="predicted"/>
<name>A0ABQ0KY86_MYCCL</name>
<reference evidence="3" key="1">
    <citation type="submission" date="2014-09" db="EMBL/GenBank/DDBJ databases">
        <title>Genome sequence of the luminous mushroom Mycena chlorophos for searching fungal bioluminescence genes.</title>
        <authorList>
            <person name="Tanaka Y."/>
            <person name="Kasuga D."/>
            <person name="Oba Y."/>
            <person name="Hase S."/>
            <person name="Sato K."/>
            <person name="Oba Y."/>
            <person name="Sakakibara Y."/>
        </authorList>
    </citation>
    <scope>NUCLEOTIDE SEQUENCE</scope>
</reference>
<keyword evidence="4" id="KW-1185">Reference proteome</keyword>
<dbReference type="PRINTS" id="PR01217">
    <property type="entry name" value="PRICHEXTENSN"/>
</dbReference>
<dbReference type="Proteomes" id="UP000815677">
    <property type="component" value="Unassembled WGS sequence"/>
</dbReference>
<evidence type="ECO:0000259" key="2">
    <source>
        <dbReference type="Pfam" id="PF20415"/>
    </source>
</evidence>
<gene>
    <name evidence="3" type="ORF">MCHLO_01492</name>
</gene>
<feature type="region of interest" description="Disordered" evidence="1">
    <location>
        <begin position="114"/>
        <end position="155"/>
    </location>
</feature>
<feature type="compositionally biased region" description="Pro residues" evidence="1">
    <location>
        <begin position="221"/>
        <end position="234"/>
    </location>
</feature>
<evidence type="ECO:0000256" key="1">
    <source>
        <dbReference type="SAM" id="MobiDB-lite"/>
    </source>
</evidence>
<feature type="compositionally biased region" description="Low complexity" evidence="1">
    <location>
        <begin position="200"/>
        <end position="220"/>
    </location>
</feature>
<evidence type="ECO:0000313" key="3">
    <source>
        <dbReference type="EMBL" id="GAT43825.1"/>
    </source>
</evidence>
<feature type="region of interest" description="Disordered" evidence="1">
    <location>
        <begin position="189"/>
        <end position="237"/>
    </location>
</feature>
<dbReference type="InterPro" id="IPR046522">
    <property type="entry name" value="DUF6699"/>
</dbReference>
<dbReference type="Pfam" id="PF20415">
    <property type="entry name" value="DUF6699"/>
    <property type="match status" value="1"/>
</dbReference>
<accession>A0ABQ0KY86</accession>
<sequence>MRRRRSSGRRSTHRSGSRCSIQLQFICPEPSAHPLLHFFLSPPSPPPASNPSSSSSSAPTSSPVPPAMMATAGESSRRAGLGLGHKPKKSVQFSEKNLLYSPIAWSELSLPDGGVSSLPPSPVPSDATFPPLPPSSEGGYEEAASEPERMPAAPSYDAPGVGIVPPSPKPTHWTPPLVYSPWGNNTELPSLPLPSPPTQQPAWPAALKTQAHPQAPAHYAWPPPPSPSPPPLYTPWPAQQAQLHPLYPHPPPAPAPNSVHLHILLAFNPFSPPTLAYDVAQSPFMQLSKQQQLGPTALEPATHPPLPYLLLRCRRLALSASHVPVNGDDWSIPVVPTTQPATGVVCVLDVLRAVYVALRMSVHRAEYESFPIALGVSSTTGKPNAGVTRADVDSAYFARCKAIPDVHLRRAEELKGVKRVDVLCGKTRFLGLSGPLETGPAVWELNLSE</sequence>
<dbReference type="EMBL" id="DF839342">
    <property type="protein sequence ID" value="GAT43825.1"/>
    <property type="molecule type" value="Genomic_DNA"/>
</dbReference>
<feature type="region of interest" description="Disordered" evidence="1">
    <location>
        <begin position="37"/>
        <end position="91"/>
    </location>
</feature>
<protein>
    <recommendedName>
        <fullName evidence="2">DUF6699 domain-containing protein</fullName>
    </recommendedName>
</protein>
<evidence type="ECO:0000313" key="4">
    <source>
        <dbReference type="Proteomes" id="UP000815677"/>
    </source>
</evidence>